<dbReference type="Proteomes" id="UP000688137">
    <property type="component" value="Unassembled WGS sequence"/>
</dbReference>
<reference evidence="1" key="1">
    <citation type="submission" date="2021-01" db="EMBL/GenBank/DDBJ databases">
        <authorList>
            <consortium name="Genoscope - CEA"/>
            <person name="William W."/>
        </authorList>
    </citation>
    <scope>NUCLEOTIDE SEQUENCE</scope>
</reference>
<proteinExistence type="predicted"/>
<name>A0A8S1M6Z2_PARPR</name>
<dbReference type="OMA" id="KKNVCTY"/>
<sequence>MNNNKNQLVRDENKVQQLKAQAQLVNQYAATKKSQIYGIPFTVHIEKQKTEYKTEYGLKTVQDLVNKINQMKKSKDINALPNFLAFESQESQNILSHSILLKDLKDVYMKELSSENMAYIHVFGKKNVCTYYVNKNQTTVEELISQFNNDPDNKQCIIDIKADKYGIGSRLEPGMQINENIMKSLISIYVEEGEGLIRILPY</sequence>
<dbReference type="EMBL" id="CAJJDM010000054">
    <property type="protein sequence ID" value="CAD8075539.1"/>
    <property type="molecule type" value="Genomic_DNA"/>
</dbReference>
<accession>A0A8S1M6Z2</accession>
<gene>
    <name evidence="1" type="ORF">PPRIM_AZ9-3.1.T0540256</name>
</gene>
<dbReference type="AlphaFoldDB" id="A0A8S1M6Z2"/>
<protein>
    <submittedName>
        <fullName evidence="1">Uncharacterized protein</fullName>
    </submittedName>
</protein>
<comment type="caution">
    <text evidence="1">The sequence shown here is derived from an EMBL/GenBank/DDBJ whole genome shotgun (WGS) entry which is preliminary data.</text>
</comment>
<evidence type="ECO:0000313" key="2">
    <source>
        <dbReference type="Proteomes" id="UP000688137"/>
    </source>
</evidence>
<keyword evidence="2" id="KW-1185">Reference proteome</keyword>
<organism evidence="1 2">
    <name type="scientific">Paramecium primaurelia</name>
    <dbReference type="NCBI Taxonomy" id="5886"/>
    <lineage>
        <taxon>Eukaryota</taxon>
        <taxon>Sar</taxon>
        <taxon>Alveolata</taxon>
        <taxon>Ciliophora</taxon>
        <taxon>Intramacronucleata</taxon>
        <taxon>Oligohymenophorea</taxon>
        <taxon>Peniculida</taxon>
        <taxon>Parameciidae</taxon>
        <taxon>Paramecium</taxon>
    </lineage>
</organism>
<evidence type="ECO:0000313" key="1">
    <source>
        <dbReference type="EMBL" id="CAD8075539.1"/>
    </source>
</evidence>